<keyword evidence="5 8" id="KW-0472">Membrane</keyword>
<evidence type="ECO:0000256" key="9">
    <source>
        <dbReference type="SAM" id="SignalP"/>
    </source>
</evidence>
<dbReference type="Proteomes" id="UP000708208">
    <property type="component" value="Unassembled WGS sequence"/>
</dbReference>
<comment type="caution">
    <text evidence="13">The sequence shown here is derived from an EMBL/GenBank/DDBJ whole genome shotgun (WGS) entry which is preliminary data.</text>
</comment>
<feature type="domain" description="Protein kinase" evidence="10">
    <location>
        <begin position="502"/>
        <end position="767"/>
    </location>
</feature>
<dbReference type="CDD" id="cd00063">
    <property type="entry name" value="FN3"/>
    <property type="match status" value="1"/>
</dbReference>
<dbReference type="Pfam" id="PF23144">
    <property type="entry name" value="Fn3_PTPRU"/>
    <property type="match status" value="1"/>
</dbReference>
<keyword evidence="2 8" id="KW-0812">Transmembrane</keyword>
<dbReference type="InterPro" id="IPR001245">
    <property type="entry name" value="Ser-Thr/Tyr_kinase_cat_dom"/>
</dbReference>
<reference evidence="13" key="1">
    <citation type="submission" date="2021-06" db="EMBL/GenBank/DDBJ databases">
        <authorList>
            <person name="Hodson N. C."/>
            <person name="Mongue J. A."/>
            <person name="Jaron S. K."/>
        </authorList>
    </citation>
    <scope>NUCLEOTIDE SEQUENCE</scope>
</reference>
<gene>
    <name evidence="13" type="ORF">AFUS01_LOCUS25698</name>
</gene>
<comment type="subcellular location">
    <subcellularLocation>
        <location evidence="1">Membrane</location>
        <topology evidence="1">Single-pass type I membrane protein</topology>
    </subcellularLocation>
</comment>
<keyword evidence="6" id="KW-0325">Glycoprotein</keyword>
<dbReference type="OrthoDB" id="9943809at2759"/>
<feature type="domain" description="WSC" evidence="12">
    <location>
        <begin position="25"/>
        <end position="140"/>
    </location>
</feature>
<dbReference type="InterPro" id="IPR002889">
    <property type="entry name" value="WSC_carb-bd"/>
</dbReference>
<keyword evidence="3 9" id="KW-0732">Signal</keyword>
<feature type="transmembrane region" description="Helical" evidence="8">
    <location>
        <begin position="397"/>
        <end position="419"/>
    </location>
</feature>
<feature type="compositionally biased region" description="Polar residues" evidence="7">
    <location>
        <begin position="441"/>
        <end position="454"/>
    </location>
</feature>
<evidence type="ECO:0000259" key="12">
    <source>
        <dbReference type="PROSITE" id="PS51212"/>
    </source>
</evidence>
<protein>
    <recommendedName>
        <fullName evidence="15">Tyrosine-protein kinase Wsck</fullName>
    </recommendedName>
</protein>
<feature type="domain" description="Fibronectin type-III" evidence="11">
    <location>
        <begin position="143"/>
        <end position="247"/>
    </location>
</feature>
<evidence type="ECO:0008006" key="15">
    <source>
        <dbReference type="Google" id="ProtNLM"/>
    </source>
</evidence>
<feature type="signal peptide" evidence="9">
    <location>
        <begin position="1"/>
        <end position="22"/>
    </location>
</feature>
<dbReference type="GO" id="GO:0005524">
    <property type="term" value="F:ATP binding"/>
    <property type="evidence" value="ECO:0007669"/>
    <property type="project" value="InterPro"/>
</dbReference>
<dbReference type="Pfam" id="PF07714">
    <property type="entry name" value="PK_Tyr_Ser-Thr"/>
    <property type="match status" value="1"/>
</dbReference>
<evidence type="ECO:0000256" key="5">
    <source>
        <dbReference type="ARBA" id="ARBA00023136"/>
    </source>
</evidence>
<organism evidence="13 14">
    <name type="scientific">Allacma fusca</name>
    <dbReference type="NCBI Taxonomy" id="39272"/>
    <lineage>
        <taxon>Eukaryota</taxon>
        <taxon>Metazoa</taxon>
        <taxon>Ecdysozoa</taxon>
        <taxon>Arthropoda</taxon>
        <taxon>Hexapoda</taxon>
        <taxon>Collembola</taxon>
        <taxon>Symphypleona</taxon>
        <taxon>Sminthuridae</taxon>
        <taxon>Allacma</taxon>
    </lineage>
</organism>
<dbReference type="GO" id="GO:0007169">
    <property type="term" value="P:cell surface receptor protein tyrosine kinase signaling pathway"/>
    <property type="evidence" value="ECO:0007669"/>
    <property type="project" value="TreeGrafter"/>
</dbReference>
<dbReference type="SMART" id="SM00060">
    <property type="entry name" value="FN3"/>
    <property type="match status" value="1"/>
</dbReference>
<dbReference type="InterPro" id="IPR057598">
    <property type="entry name" value="Fn3_PTPRU"/>
</dbReference>
<evidence type="ECO:0000256" key="1">
    <source>
        <dbReference type="ARBA" id="ARBA00004479"/>
    </source>
</evidence>
<evidence type="ECO:0000259" key="11">
    <source>
        <dbReference type="PROSITE" id="PS50853"/>
    </source>
</evidence>
<sequence>MSAIFVLLLTFFSASLLPAGVADSNLVHLGCYSKDTTGSSSNEKARVENGTSASDFLLDLWFTPRASNADDTVESPQRCVLACQAYSFRYAGVIKTSSNGLECMCGSSYGRNREGNCDNCTNNAAEFCGSETAYSIYDTNFKVPSPPQQIMLLQRAEDSLQISWVRPLAPNGHLVGYRITAQPLFTYAQVWKQGNTWEVSDSLQQQQFLIGLLPGSQYNISVRAVNSEGASSPVSAVLWTKIGVPDVPSAPKILRQNRRTMTIRLQQAHNTKGPISAYQIVLLDNPQSYFIKVDHPVTWNESVNSGYPYYVAAEFSPEDLPSIFVVGSGGTYGRYYNGPLPPGHWHPSIGVVSSMDGFVKTAYSISSHDQHANAFIDSDSSLERVEIIESDSAVVKALWIAIGVSGCVLALCTAVYVILKLNIFPKKRRRRTTQQSRIENHQLTSRESTSTSQAYSINEEHAEAYTHMGFTHDEDTKGKCLKKLQQVWYVPRNFMDIPSQDEDTVPLISKGKYGPVYLSSLRTNATPVSLYSVPASYFQSGADGDISGSFEDPEKLFKDLDDLVRMDTHENVVRLIGFMEDQNTMLFVAEYGGIPLKSLLLQYRQPNEKPSVNAYSLLLCAMNIAEGMFHLQSYQVIHGQLAACNVLINELEKPKITGFGLFASNPLTETLDFMRWSAVEQFQNRCIRPCDIWSFGVLLWEIATLGGTPYHDIKSEDFPKRICIGTRPNQTEAIGDALYQIMLYCWQLDRDERPDFSRLSCSIHELLPQSKNNLFLSQALNHPPYIHQYEHVNS</sequence>
<dbReference type="PROSITE" id="PS51212">
    <property type="entry name" value="WSC"/>
    <property type="match status" value="1"/>
</dbReference>
<dbReference type="PANTHER" id="PTHR24416:SF611">
    <property type="entry name" value="TYROSINE-PROTEIN KINASE TRANSMEMBRANE RECEPTOR ROR"/>
    <property type="match status" value="1"/>
</dbReference>
<accession>A0A8J2PA98</accession>
<evidence type="ECO:0000256" key="6">
    <source>
        <dbReference type="ARBA" id="ARBA00023180"/>
    </source>
</evidence>
<dbReference type="EMBL" id="CAJVCH010333063">
    <property type="protein sequence ID" value="CAG7814992.1"/>
    <property type="molecule type" value="Genomic_DNA"/>
</dbReference>
<dbReference type="PROSITE" id="PS50011">
    <property type="entry name" value="PROTEIN_KINASE_DOM"/>
    <property type="match status" value="1"/>
</dbReference>
<dbReference type="Pfam" id="PF00041">
    <property type="entry name" value="fn3"/>
    <property type="match status" value="1"/>
</dbReference>
<evidence type="ECO:0000313" key="14">
    <source>
        <dbReference type="Proteomes" id="UP000708208"/>
    </source>
</evidence>
<dbReference type="AlphaFoldDB" id="A0A8J2PA98"/>
<evidence type="ECO:0000313" key="13">
    <source>
        <dbReference type="EMBL" id="CAG7814992.1"/>
    </source>
</evidence>
<dbReference type="GO" id="GO:0005886">
    <property type="term" value="C:plasma membrane"/>
    <property type="evidence" value="ECO:0007669"/>
    <property type="project" value="TreeGrafter"/>
</dbReference>
<dbReference type="GO" id="GO:0004714">
    <property type="term" value="F:transmembrane receptor protein tyrosine kinase activity"/>
    <property type="evidence" value="ECO:0007669"/>
    <property type="project" value="TreeGrafter"/>
</dbReference>
<evidence type="ECO:0000256" key="4">
    <source>
        <dbReference type="ARBA" id="ARBA00022989"/>
    </source>
</evidence>
<name>A0A8J2PA98_9HEXA</name>
<evidence type="ECO:0000256" key="3">
    <source>
        <dbReference type="ARBA" id="ARBA00022729"/>
    </source>
</evidence>
<proteinExistence type="predicted"/>
<feature type="region of interest" description="Disordered" evidence="7">
    <location>
        <begin position="430"/>
        <end position="454"/>
    </location>
</feature>
<evidence type="ECO:0000256" key="8">
    <source>
        <dbReference type="SAM" id="Phobius"/>
    </source>
</evidence>
<evidence type="ECO:0000259" key="10">
    <source>
        <dbReference type="PROSITE" id="PS50011"/>
    </source>
</evidence>
<feature type="chain" id="PRO_5035221718" description="Tyrosine-protein kinase Wsck" evidence="9">
    <location>
        <begin position="23"/>
        <end position="794"/>
    </location>
</feature>
<keyword evidence="14" id="KW-1185">Reference proteome</keyword>
<dbReference type="GO" id="GO:0043235">
    <property type="term" value="C:receptor complex"/>
    <property type="evidence" value="ECO:0007669"/>
    <property type="project" value="TreeGrafter"/>
</dbReference>
<evidence type="ECO:0000256" key="7">
    <source>
        <dbReference type="SAM" id="MobiDB-lite"/>
    </source>
</evidence>
<dbReference type="InterPro" id="IPR003961">
    <property type="entry name" value="FN3_dom"/>
</dbReference>
<dbReference type="PROSITE" id="PS50853">
    <property type="entry name" value="FN3"/>
    <property type="match status" value="1"/>
</dbReference>
<dbReference type="InterPro" id="IPR050122">
    <property type="entry name" value="RTK"/>
</dbReference>
<dbReference type="InterPro" id="IPR000719">
    <property type="entry name" value="Prot_kinase_dom"/>
</dbReference>
<dbReference type="PANTHER" id="PTHR24416">
    <property type="entry name" value="TYROSINE-PROTEIN KINASE RECEPTOR"/>
    <property type="match status" value="1"/>
</dbReference>
<keyword evidence="4 8" id="KW-1133">Transmembrane helix</keyword>
<evidence type="ECO:0000256" key="2">
    <source>
        <dbReference type="ARBA" id="ARBA00022692"/>
    </source>
</evidence>